<reference evidence="4 5" key="1">
    <citation type="submission" date="2022-12" db="EMBL/GenBank/DDBJ databases">
        <title>Chromosome-scale assembly of the Ensete ventricosum genome.</title>
        <authorList>
            <person name="Dussert Y."/>
            <person name="Stocks J."/>
            <person name="Wendawek A."/>
            <person name="Woldeyes F."/>
            <person name="Nichols R.A."/>
            <person name="Borrell J.S."/>
        </authorList>
    </citation>
    <scope>NUCLEOTIDE SEQUENCE [LARGE SCALE GENOMIC DNA]</scope>
    <source>
        <strain evidence="5">cv. Maze</strain>
        <tissue evidence="4">Seeds</tissue>
    </source>
</reference>
<organism evidence="4 5">
    <name type="scientific">Ensete ventricosum</name>
    <name type="common">Abyssinian banana</name>
    <name type="synonym">Musa ensete</name>
    <dbReference type="NCBI Taxonomy" id="4639"/>
    <lineage>
        <taxon>Eukaryota</taxon>
        <taxon>Viridiplantae</taxon>
        <taxon>Streptophyta</taxon>
        <taxon>Embryophyta</taxon>
        <taxon>Tracheophyta</taxon>
        <taxon>Spermatophyta</taxon>
        <taxon>Magnoliopsida</taxon>
        <taxon>Liliopsida</taxon>
        <taxon>Zingiberales</taxon>
        <taxon>Musaceae</taxon>
        <taxon>Ensete</taxon>
    </lineage>
</organism>
<comment type="similarity">
    <text evidence="3">Belongs to the GRAS family.</text>
</comment>
<keyword evidence="2" id="KW-0804">Transcription</keyword>
<dbReference type="AlphaFoldDB" id="A0AAV8QNW7"/>
<comment type="caution">
    <text evidence="4">The sequence shown here is derived from an EMBL/GenBank/DDBJ whole genome shotgun (WGS) entry which is preliminary data.</text>
</comment>
<gene>
    <name evidence="4" type="ORF">OPV22_020689</name>
</gene>
<comment type="caution">
    <text evidence="3">Lacks conserved residue(s) required for the propagation of feature annotation.</text>
</comment>
<proteinExistence type="inferred from homology"/>
<sequence>MEKEAGGGIEEEPLRLGLGVGSACRSNAVGRGKARDAEERKLLGLLQAREDTLRVDPMRSGPEDARDQRLIHLLLAAAAAVDAGRASASMDALVELYRHASLHGDPMQRVMAYFADGLATRVLPEASPLYQSIMAPPTPEEEFAAFTDLYRASPYFQFAHFTANQTIMEAFEAEEQHNGGRLHVIDFDVSYGFQWPSLIQSLCDTATTIRPISLHLTGFGGSTEELEETETRLVGFCKGCSNLDFVFRGLLRGSTTKDLEIDKDATLAVNLVFYLQTLKSSSEMLATLTSIRSLNPRAVVVLVEKEDSRGPASFLARTVDTLNYFAAMFHSLHDCLPAESTERLSIEKNHLGREIKAAMGKSSHHEKVVGGPWKGRMGSVGYRGMKLSSRSLSQAKLLLKIRSHFSSIEHVSNSGFGIAEGDDGRTISLCWQDRNLITVSAWRCSSR</sequence>
<dbReference type="Pfam" id="PF03514">
    <property type="entry name" value="GRAS"/>
    <property type="match status" value="1"/>
</dbReference>
<evidence type="ECO:0000313" key="4">
    <source>
        <dbReference type="EMBL" id="KAJ8476962.1"/>
    </source>
</evidence>
<protein>
    <recommendedName>
        <fullName evidence="6">DELLA protein</fullName>
    </recommendedName>
</protein>
<dbReference type="EMBL" id="JAQQAF010000006">
    <property type="protein sequence ID" value="KAJ8476962.1"/>
    <property type="molecule type" value="Genomic_DNA"/>
</dbReference>
<evidence type="ECO:0008006" key="6">
    <source>
        <dbReference type="Google" id="ProtNLM"/>
    </source>
</evidence>
<dbReference type="Proteomes" id="UP001222027">
    <property type="component" value="Unassembled WGS sequence"/>
</dbReference>
<evidence type="ECO:0000256" key="1">
    <source>
        <dbReference type="ARBA" id="ARBA00023015"/>
    </source>
</evidence>
<evidence type="ECO:0000256" key="3">
    <source>
        <dbReference type="PROSITE-ProRule" id="PRU01191"/>
    </source>
</evidence>
<dbReference type="PROSITE" id="PS50985">
    <property type="entry name" value="GRAS"/>
    <property type="match status" value="1"/>
</dbReference>
<feature type="region of interest" description="SAW" evidence="3">
    <location>
        <begin position="360"/>
        <end position="443"/>
    </location>
</feature>
<dbReference type="InterPro" id="IPR005202">
    <property type="entry name" value="TF_GRAS"/>
</dbReference>
<dbReference type="PANTHER" id="PTHR31636">
    <property type="entry name" value="OSJNBA0084A10.13 PROTEIN-RELATED"/>
    <property type="match status" value="1"/>
</dbReference>
<name>A0AAV8QNW7_ENSVE</name>
<keyword evidence="5" id="KW-1185">Reference proteome</keyword>
<evidence type="ECO:0000256" key="2">
    <source>
        <dbReference type="ARBA" id="ARBA00023163"/>
    </source>
</evidence>
<feature type="short sequence motif" description="VHIID" evidence="3">
    <location>
        <begin position="182"/>
        <end position="186"/>
    </location>
</feature>
<evidence type="ECO:0000313" key="5">
    <source>
        <dbReference type="Proteomes" id="UP001222027"/>
    </source>
</evidence>
<keyword evidence="1" id="KW-0805">Transcription regulation</keyword>
<accession>A0AAV8QNW7</accession>